<keyword evidence="2" id="KW-1185">Reference proteome</keyword>
<gene>
    <name evidence="1" type="ORF">N7515_006623</name>
</gene>
<proteinExistence type="predicted"/>
<dbReference type="Proteomes" id="UP001149079">
    <property type="component" value="Unassembled WGS sequence"/>
</dbReference>
<reference evidence="1" key="2">
    <citation type="journal article" date="2023" name="IMA Fungus">
        <title>Comparative genomic study of the Penicillium genus elucidates a diverse pangenome and 15 lateral gene transfer events.</title>
        <authorList>
            <person name="Petersen C."/>
            <person name="Sorensen T."/>
            <person name="Nielsen M.R."/>
            <person name="Sondergaard T.E."/>
            <person name="Sorensen J.L."/>
            <person name="Fitzpatrick D.A."/>
            <person name="Frisvad J.C."/>
            <person name="Nielsen K.L."/>
        </authorList>
    </citation>
    <scope>NUCLEOTIDE SEQUENCE</scope>
    <source>
        <strain evidence="1">IBT 22155</strain>
    </source>
</reference>
<dbReference type="EMBL" id="JAPQKL010000005">
    <property type="protein sequence ID" value="KAJ5130584.1"/>
    <property type="molecule type" value="Genomic_DNA"/>
</dbReference>
<sequence length="88" mass="10515">MDQWRGKSEHEYGKDPWKLDMDNDGGYEIRESIPRKFKPVFFNLRSLQFSENLSSDYQNMEDSDAITRWKLTSWRSPKRSQMNGHEPG</sequence>
<accession>A0A9W9GWL3</accession>
<comment type="caution">
    <text evidence="1">The sequence shown here is derived from an EMBL/GenBank/DDBJ whole genome shotgun (WGS) entry which is preliminary data.</text>
</comment>
<evidence type="ECO:0000313" key="2">
    <source>
        <dbReference type="Proteomes" id="UP001149079"/>
    </source>
</evidence>
<protein>
    <submittedName>
        <fullName evidence="1">Uncharacterized protein</fullName>
    </submittedName>
</protein>
<name>A0A9W9GWL3_9EURO</name>
<organism evidence="1 2">
    <name type="scientific">Penicillium bovifimosum</name>
    <dbReference type="NCBI Taxonomy" id="126998"/>
    <lineage>
        <taxon>Eukaryota</taxon>
        <taxon>Fungi</taxon>
        <taxon>Dikarya</taxon>
        <taxon>Ascomycota</taxon>
        <taxon>Pezizomycotina</taxon>
        <taxon>Eurotiomycetes</taxon>
        <taxon>Eurotiomycetidae</taxon>
        <taxon>Eurotiales</taxon>
        <taxon>Aspergillaceae</taxon>
        <taxon>Penicillium</taxon>
    </lineage>
</organism>
<dbReference type="GeneID" id="81406537"/>
<evidence type="ECO:0000313" key="1">
    <source>
        <dbReference type="EMBL" id="KAJ5130584.1"/>
    </source>
</evidence>
<dbReference type="AlphaFoldDB" id="A0A9W9GWL3"/>
<reference evidence="1" key="1">
    <citation type="submission" date="2022-11" db="EMBL/GenBank/DDBJ databases">
        <authorList>
            <person name="Petersen C."/>
        </authorList>
    </citation>
    <scope>NUCLEOTIDE SEQUENCE</scope>
    <source>
        <strain evidence="1">IBT 22155</strain>
    </source>
</reference>
<dbReference type="RefSeq" id="XP_056520963.1">
    <property type="nucleotide sequence ID" value="XM_056667367.1"/>
</dbReference>